<dbReference type="InterPro" id="IPR009292">
    <property type="entry name" value="RRP36"/>
</dbReference>
<gene>
    <name evidence="13" type="ORF">DL764_002149</name>
</gene>
<comment type="subunit">
    <text evidence="3 10">Associates with 90S and pre-40S pre-ribosomal particles.</text>
</comment>
<dbReference type="Proteomes" id="UP000293360">
    <property type="component" value="Unassembled WGS sequence"/>
</dbReference>
<evidence type="ECO:0000256" key="7">
    <source>
        <dbReference type="ARBA" id="ARBA00023242"/>
    </source>
</evidence>
<keyword evidence="5 10" id="KW-0698">rRNA processing</keyword>
<keyword evidence="4 10" id="KW-0690">Ribosome biogenesis</keyword>
<evidence type="ECO:0000256" key="10">
    <source>
        <dbReference type="RuleBase" id="RU368027"/>
    </source>
</evidence>
<feature type="compositionally biased region" description="Basic residues" evidence="12">
    <location>
        <begin position="125"/>
        <end position="136"/>
    </location>
</feature>
<comment type="similarity">
    <text evidence="2 10">Belongs to the RRP36 family.</text>
</comment>
<dbReference type="GO" id="GO:0000462">
    <property type="term" value="P:maturation of SSU-rRNA from tricistronic rRNA transcript (SSU-rRNA, 5.8S rRNA, LSU-rRNA)"/>
    <property type="evidence" value="ECO:0007669"/>
    <property type="project" value="TreeGrafter"/>
</dbReference>
<evidence type="ECO:0000256" key="4">
    <source>
        <dbReference type="ARBA" id="ARBA00022517"/>
    </source>
</evidence>
<proteinExistence type="inferred from homology"/>
<keyword evidence="8 10" id="KW-0687">Ribonucleoprotein</keyword>
<feature type="coiled-coil region" evidence="11">
    <location>
        <begin position="193"/>
        <end position="242"/>
    </location>
</feature>
<dbReference type="PANTHER" id="PTHR21738">
    <property type="entry name" value="RIBOSOMAL RNA PROCESSING PROTEIN 36 HOMOLOG"/>
    <property type="match status" value="1"/>
</dbReference>
<keyword evidence="6 11" id="KW-0175">Coiled coil</keyword>
<dbReference type="AlphaFoldDB" id="A0A4Q4TRD2"/>
<comment type="subcellular location">
    <subcellularLocation>
        <location evidence="1 10">Nucleus</location>
        <location evidence="1 10">Nucleolus</location>
    </subcellularLocation>
</comment>
<dbReference type="OrthoDB" id="448446at2759"/>
<feature type="compositionally biased region" description="Basic residues" evidence="12">
    <location>
        <begin position="1"/>
        <end position="11"/>
    </location>
</feature>
<evidence type="ECO:0000256" key="6">
    <source>
        <dbReference type="ARBA" id="ARBA00023054"/>
    </source>
</evidence>
<evidence type="ECO:0000313" key="13">
    <source>
        <dbReference type="EMBL" id="RYP08003.1"/>
    </source>
</evidence>
<keyword evidence="14" id="KW-1185">Reference proteome</keyword>
<keyword evidence="7 10" id="KW-0539">Nucleus</keyword>
<evidence type="ECO:0000256" key="1">
    <source>
        <dbReference type="ARBA" id="ARBA00004604"/>
    </source>
</evidence>
<reference evidence="13 14" key="1">
    <citation type="submission" date="2018-06" db="EMBL/GenBank/DDBJ databases">
        <title>Complete Genomes of Monosporascus.</title>
        <authorList>
            <person name="Robinson A.J."/>
            <person name="Natvig D.O."/>
        </authorList>
    </citation>
    <scope>NUCLEOTIDE SEQUENCE [LARGE SCALE GENOMIC DNA]</scope>
    <source>
        <strain evidence="13 14">CBS 110550</strain>
    </source>
</reference>
<organism evidence="13 14">
    <name type="scientific">Monosporascus ibericus</name>
    <dbReference type="NCBI Taxonomy" id="155417"/>
    <lineage>
        <taxon>Eukaryota</taxon>
        <taxon>Fungi</taxon>
        <taxon>Dikarya</taxon>
        <taxon>Ascomycota</taxon>
        <taxon>Pezizomycotina</taxon>
        <taxon>Sordariomycetes</taxon>
        <taxon>Xylariomycetidae</taxon>
        <taxon>Xylariales</taxon>
        <taxon>Xylariales incertae sedis</taxon>
        <taxon>Monosporascus</taxon>
    </lineage>
</organism>
<feature type="compositionally biased region" description="Acidic residues" evidence="12">
    <location>
        <begin position="104"/>
        <end position="119"/>
    </location>
</feature>
<evidence type="ECO:0000256" key="9">
    <source>
        <dbReference type="ARBA" id="ARBA00025053"/>
    </source>
</evidence>
<name>A0A4Q4TRD2_9PEZI</name>
<dbReference type="Pfam" id="PF06102">
    <property type="entry name" value="RRP36"/>
    <property type="match status" value="1"/>
</dbReference>
<evidence type="ECO:0000256" key="12">
    <source>
        <dbReference type="SAM" id="MobiDB-lite"/>
    </source>
</evidence>
<evidence type="ECO:0000256" key="3">
    <source>
        <dbReference type="ARBA" id="ARBA00011167"/>
    </source>
</evidence>
<comment type="caution">
    <text evidence="13">The sequence shown here is derived from an EMBL/GenBank/DDBJ whole genome shotgun (WGS) entry which is preliminary data.</text>
</comment>
<dbReference type="STRING" id="155417.A0A4Q4TRD2"/>
<feature type="region of interest" description="Disordered" evidence="12">
    <location>
        <begin position="1"/>
        <end position="172"/>
    </location>
</feature>
<evidence type="ECO:0000256" key="11">
    <source>
        <dbReference type="SAM" id="Coils"/>
    </source>
</evidence>
<comment type="function">
    <text evidence="9 10">Component of the 90S pre-ribosome involved in the maturation of rRNAs. Required for early cleavages of the pre-RNAs in the 40S ribosomal subunit maturation pathway.</text>
</comment>
<evidence type="ECO:0000313" key="14">
    <source>
        <dbReference type="Proteomes" id="UP000293360"/>
    </source>
</evidence>
<dbReference type="EMBL" id="QJNU01000075">
    <property type="protein sequence ID" value="RYP08003.1"/>
    <property type="molecule type" value="Genomic_DNA"/>
</dbReference>
<dbReference type="GO" id="GO:0005730">
    <property type="term" value="C:nucleolus"/>
    <property type="evidence" value="ECO:0007669"/>
    <property type="project" value="UniProtKB-SubCell"/>
</dbReference>
<dbReference type="GO" id="GO:0030686">
    <property type="term" value="C:90S preribosome"/>
    <property type="evidence" value="ECO:0007669"/>
    <property type="project" value="TreeGrafter"/>
</dbReference>
<evidence type="ECO:0000256" key="5">
    <source>
        <dbReference type="ARBA" id="ARBA00022552"/>
    </source>
</evidence>
<accession>A0A4Q4TRD2</accession>
<evidence type="ECO:0000256" key="2">
    <source>
        <dbReference type="ARBA" id="ARBA00009418"/>
    </source>
</evidence>
<sequence length="306" mass="35577">MDRSTLAKRKAPLYNLQRRVRARKDEPEPEEIISEQENTDEDDSEQDSEGESDEEDNDELEPPSEEEDADDDDSPRIDASQVSFGALVKAQASLPRRKKGQKDEQDEDGDDSDTDGPPEEETKSKPKRVVGRGHKHAPAEQTTKKQVSRRREVVSAPRVGARDPRFDPVAGPVDEDRFRRAYSFLDEYQDSEMGQLREAIRKTRDERAKAELKRALASMQDRRQAQRRRDEEKALLAEHRHREKELVKQGKKPFYLKKSEQKKQLLMDRFAGMKKKQVDRTIERKRKKLVAKERRNMPMARRETGS</sequence>
<dbReference type="PANTHER" id="PTHR21738:SF0">
    <property type="entry name" value="RIBOSOMAL RNA PROCESSING PROTEIN 36 HOMOLOG"/>
    <property type="match status" value="1"/>
</dbReference>
<feature type="compositionally biased region" description="Acidic residues" evidence="12">
    <location>
        <begin position="27"/>
        <end position="73"/>
    </location>
</feature>
<evidence type="ECO:0000256" key="8">
    <source>
        <dbReference type="ARBA" id="ARBA00023274"/>
    </source>
</evidence>
<protein>
    <recommendedName>
        <fullName evidence="10">rRNA biogenesis protein RRP36</fullName>
    </recommendedName>
</protein>